<evidence type="ECO:0000313" key="1">
    <source>
        <dbReference type="EMBL" id="CAE8591241.1"/>
    </source>
</evidence>
<dbReference type="Proteomes" id="UP000654075">
    <property type="component" value="Unassembled WGS sequence"/>
</dbReference>
<sequence length="273" mass="29729">YRFIYLRLPFLCCEMSSSASEARFIIVAVSGTLQDGFPLRKNLDYTDPCSGAVAEATFLGWALCRGVKAYFDIKDPSCREYVPAAEGAARVNPAMVATGCWEHANVYAVYLAHEKAALKALLHEPRYLSMSPDMAQMDLKAEETSDNLKRLFKAAISEKGKAETERVALLTVVSVFKGPSFVENPVLYTKADGTQVTNFHDGLAKLAGTSDAERGTAAYGEAVDSCLRRLEAEHASTGAKMFVGKDALQMNASFTLEEFKALSTKAEAYAKAM</sequence>
<dbReference type="EMBL" id="CAJNNV010004788">
    <property type="protein sequence ID" value="CAE8591241.1"/>
    <property type="molecule type" value="Genomic_DNA"/>
</dbReference>
<dbReference type="OrthoDB" id="39247at2759"/>
<keyword evidence="2" id="KW-1185">Reference proteome</keyword>
<comment type="caution">
    <text evidence="1">The sequence shown here is derived from an EMBL/GenBank/DDBJ whole genome shotgun (WGS) entry which is preliminary data.</text>
</comment>
<proteinExistence type="predicted"/>
<name>A0A813DXW5_POLGL</name>
<feature type="non-terminal residue" evidence="1">
    <location>
        <position position="273"/>
    </location>
</feature>
<protein>
    <submittedName>
        <fullName evidence="1">Uncharacterized protein</fullName>
    </submittedName>
</protein>
<reference evidence="1" key="1">
    <citation type="submission" date="2021-02" db="EMBL/GenBank/DDBJ databases">
        <authorList>
            <person name="Dougan E. K."/>
            <person name="Rhodes N."/>
            <person name="Thang M."/>
            <person name="Chan C."/>
        </authorList>
    </citation>
    <scope>NUCLEOTIDE SEQUENCE</scope>
</reference>
<gene>
    <name evidence="1" type="ORF">PGLA1383_LOCUS9927</name>
</gene>
<dbReference type="OMA" id="AHANIYH"/>
<organism evidence="1 2">
    <name type="scientific">Polarella glacialis</name>
    <name type="common">Dinoflagellate</name>
    <dbReference type="NCBI Taxonomy" id="89957"/>
    <lineage>
        <taxon>Eukaryota</taxon>
        <taxon>Sar</taxon>
        <taxon>Alveolata</taxon>
        <taxon>Dinophyceae</taxon>
        <taxon>Suessiales</taxon>
        <taxon>Suessiaceae</taxon>
        <taxon>Polarella</taxon>
    </lineage>
</organism>
<dbReference type="AlphaFoldDB" id="A0A813DXW5"/>
<accession>A0A813DXW5</accession>
<evidence type="ECO:0000313" key="2">
    <source>
        <dbReference type="Proteomes" id="UP000654075"/>
    </source>
</evidence>